<reference evidence="2 3" key="1">
    <citation type="submission" date="2018-05" db="EMBL/GenBank/DDBJ databases">
        <title>Kurthia sibirica genome sequence.</title>
        <authorList>
            <person name="Maclea K.S."/>
            <person name="Goen A.E."/>
        </authorList>
    </citation>
    <scope>NUCLEOTIDE SEQUENCE [LARGE SCALE GENOMIC DNA]</scope>
    <source>
        <strain evidence="2 3">ATCC 49154</strain>
    </source>
</reference>
<evidence type="ECO:0000256" key="1">
    <source>
        <dbReference type="SAM" id="MobiDB-lite"/>
    </source>
</evidence>
<comment type="caution">
    <text evidence="2">The sequence shown here is derived from an EMBL/GenBank/DDBJ whole genome shotgun (WGS) entry which is preliminary data.</text>
</comment>
<dbReference type="AlphaFoldDB" id="A0A2U3AKE5"/>
<organism evidence="2 3">
    <name type="scientific">Kurthia sibirica</name>
    <dbReference type="NCBI Taxonomy" id="202750"/>
    <lineage>
        <taxon>Bacteria</taxon>
        <taxon>Bacillati</taxon>
        <taxon>Bacillota</taxon>
        <taxon>Bacilli</taxon>
        <taxon>Bacillales</taxon>
        <taxon>Caryophanaceae</taxon>
        <taxon>Kurthia</taxon>
    </lineage>
</organism>
<gene>
    <name evidence="2" type="ORF">DEX24_10535</name>
</gene>
<proteinExistence type="predicted"/>
<dbReference type="OrthoDB" id="2697418at2"/>
<evidence type="ECO:0000313" key="3">
    <source>
        <dbReference type="Proteomes" id="UP000245938"/>
    </source>
</evidence>
<dbReference type="Proteomes" id="UP000245938">
    <property type="component" value="Unassembled WGS sequence"/>
</dbReference>
<sequence>MKKEYLTYDINPLKFKELGVFESVAEFNKHYEMTMGDLKKYLVGARYEFLHMLKKYMCKVPGLANATYKTVIDQANTKKKVTSKTTVTNLMPLLEKFGIIKMYETKNSRTNLKSANIIVWQKYDTENTKAFIEFLENPSSAKNEVATKTTITEKLNSFVKEGITFTTSFCEVTKSKNLVTQPLPNEVTLNKQSLNNSLNKKELNKKDEKIKTVEQEPKEKETKEQKSVTPVLRDNLSLSSYENEVQDLQNQFPLIGIKWIKSTFTKALEGFKRGSIGNIMGYVFGAAKKFNERLTSEAVENALEGFNLTGNNNSPKKINQQRAIPSYIGTSEKPTNSVEEMERLYKKSKATSHTELAVTTEKPKKMNIDELVANYQASTR</sequence>
<evidence type="ECO:0000313" key="2">
    <source>
        <dbReference type="EMBL" id="PWI25002.1"/>
    </source>
</evidence>
<accession>A0A2U3AKE5</accession>
<dbReference type="RefSeq" id="WP_109306398.1">
    <property type="nucleotide sequence ID" value="NZ_BJUF01000004.1"/>
</dbReference>
<name>A0A2U3AKE5_9BACL</name>
<dbReference type="EMBL" id="QFVR01000013">
    <property type="protein sequence ID" value="PWI25002.1"/>
    <property type="molecule type" value="Genomic_DNA"/>
</dbReference>
<protein>
    <submittedName>
        <fullName evidence="2">Uncharacterized protein</fullName>
    </submittedName>
</protein>
<keyword evidence="3" id="KW-1185">Reference proteome</keyword>
<feature type="region of interest" description="Disordered" evidence="1">
    <location>
        <begin position="205"/>
        <end position="226"/>
    </location>
</feature>